<evidence type="ECO:0000313" key="3">
    <source>
        <dbReference type="EMBL" id="KAE9396061.1"/>
    </source>
</evidence>
<protein>
    <submittedName>
        <fullName evidence="3">Uncharacterized protein</fullName>
    </submittedName>
</protein>
<organism evidence="3 4">
    <name type="scientific">Gymnopus androsaceus JB14</name>
    <dbReference type="NCBI Taxonomy" id="1447944"/>
    <lineage>
        <taxon>Eukaryota</taxon>
        <taxon>Fungi</taxon>
        <taxon>Dikarya</taxon>
        <taxon>Basidiomycota</taxon>
        <taxon>Agaricomycotina</taxon>
        <taxon>Agaricomycetes</taxon>
        <taxon>Agaricomycetidae</taxon>
        <taxon>Agaricales</taxon>
        <taxon>Marasmiineae</taxon>
        <taxon>Omphalotaceae</taxon>
        <taxon>Gymnopus</taxon>
    </lineage>
</organism>
<dbReference type="AlphaFoldDB" id="A0A6A4HDQ0"/>
<dbReference type="EMBL" id="ML769520">
    <property type="protein sequence ID" value="KAE9396061.1"/>
    <property type="molecule type" value="Genomic_DNA"/>
</dbReference>
<evidence type="ECO:0000256" key="1">
    <source>
        <dbReference type="SAM" id="Coils"/>
    </source>
</evidence>
<gene>
    <name evidence="3" type="ORF">BT96DRAFT_123920</name>
</gene>
<feature type="coiled-coil region" evidence="1">
    <location>
        <begin position="85"/>
        <end position="147"/>
    </location>
</feature>
<keyword evidence="4" id="KW-1185">Reference proteome</keyword>
<feature type="region of interest" description="Disordered" evidence="2">
    <location>
        <begin position="201"/>
        <end position="223"/>
    </location>
</feature>
<dbReference type="Proteomes" id="UP000799118">
    <property type="component" value="Unassembled WGS sequence"/>
</dbReference>
<name>A0A6A4HDQ0_9AGAR</name>
<accession>A0A6A4HDQ0</accession>
<proteinExistence type="predicted"/>
<feature type="coiled-coil region" evidence="1">
    <location>
        <begin position="233"/>
        <end position="260"/>
    </location>
</feature>
<evidence type="ECO:0000256" key="2">
    <source>
        <dbReference type="SAM" id="MobiDB-lite"/>
    </source>
</evidence>
<keyword evidence="1" id="KW-0175">Coiled coil</keyword>
<dbReference type="OrthoDB" id="2931618at2759"/>
<evidence type="ECO:0000313" key="4">
    <source>
        <dbReference type="Proteomes" id="UP000799118"/>
    </source>
</evidence>
<sequence length="262" mass="29331">MSLTRCHFYDRNGELRRHVDGKIQRDPRPGNRCKCKGRFIHPSQREWISLPPSKCPPFLVPTPPQSPRTPSTKPLPTQEQALLTLIELRADYDACAERCQQLQTKLEMNASALSPPPGQKEMITSQLEVAESELNASRKQLGQWERDKPFAFQPPDATLESNITILRKLLDDLKPKLAEAEALQKQVHASAKLIEQVDGDGDIKMEAPPPPLAGFSKRKRASSPSTALVAGHVAKLQSEYDKLAQQVAYVERNVEVEEEEIG</sequence>
<reference evidence="3" key="1">
    <citation type="journal article" date="2019" name="Environ. Microbiol.">
        <title>Fungal ecological strategies reflected in gene transcription - a case study of two litter decomposers.</title>
        <authorList>
            <person name="Barbi F."/>
            <person name="Kohler A."/>
            <person name="Barry K."/>
            <person name="Baskaran P."/>
            <person name="Daum C."/>
            <person name="Fauchery L."/>
            <person name="Ihrmark K."/>
            <person name="Kuo A."/>
            <person name="LaButti K."/>
            <person name="Lipzen A."/>
            <person name="Morin E."/>
            <person name="Grigoriev I.V."/>
            <person name="Henrissat B."/>
            <person name="Lindahl B."/>
            <person name="Martin F."/>
        </authorList>
    </citation>
    <scope>NUCLEOTIDE SEQUENCE</scope>
    <source>
        <strain evidence="3">JB14</strain>
    </source>
</reference>